<protein>
    <submittedName>
        <fullName evidence="2">Uncharacterized protein</fullName>
    </submittedName>
</protein>
<keyword evidence="3" id="KW-1185">Reference proteome</keyword>
<dbReference type="GeneID" id="87823440"/>
<accession>A0AAN6Z7G1</accession>
<evidence type="ECO:0000313" key="2">
    <source>
        <dbReference type="EMBL" id="KAK4128570.1"/>
    </source>
</evidence>
<gene>
    <name evidence="2" type="ORF">N657DRAFT_29920</name>
</gene>
<organism evidence="2 3">
    <name type="scientific">Parathielavia appendiculata</name>
    <dbReference type="NCBI Taxonomy" id="2587402"/>
    <lineage>
        <taxon>Eukaryota</taxon>
        <taxon>Fungi</taxon>
        <taxon>Dikarya</taxon>
        <taxon>Ascomycota</taxon>
        <taxon>Pezizomycotina</taxon>
        <taxon>Sordariomycetes</taxon>
        <taxon>Sordariomycetidae</taxon>
        <taxon>Sordariales</taxon>
        <taxon>Chaetomiaceae</taxon>
        <taxon>Parathielavia</taxon>
    </lineage>
</organism>
<evidence type="ECO:0000256" key="1">
    <source>
        <dbReference type="SAM" id="MobiDB-lite"/>
    </source>
</evidence>
<feature type="region of interest" description="Disordered" evidence="1">
    <location>
        <begin position="179"/>
        <end position="198"/>
    </location>
</feature>
<reference evidence="2" key="1">
    <citation type="journal article" date="2023" name="Mol. Phylogenet. Evol.">
        <title>Genome-scale phylogeny and comparative genomics of the fungal order Sordariales.</title>
        <authorList>
            <person name="Hensen N."/>
            <person name="Bonometti L."/>
            <person name="Westerberg I."/>
            <person name="Brannstrom I.O."/>
            <person name="Guillou S."/>
            <person name="Cros-Aarteil S."/>
            <person name="Calhoun S."/>
            <person name="Haridas S."/>
            <person name="Kuo A."/>
            <person name="Mondo S."/>
            <person name="Pangilinan J."/>
            <person name="Riley R."/>
            <person name="LaButti K."/>
            <person name="Andreopoulos B."/>
            <person name="Lipzen A."/>
            <person name="Chen C."/>
            <person name="Yan M."/>
            <person name="Daum C."/>
            <person name="Ng V."/>
            <person name="Clum A."/>
            <person name="Steindorff A."/>
            <person name="Ohm R.A."/>
            <person name="Martin F."/>
            <person name="Silar P."/>
            <person name="Natvig D.O."/>
            <person name="Lalanne C."/>
            <person name="Gautier V."/>
            <person name="Ament-Velasquez S.L."/>
            <person name="Kruys A."/>
            <person name="Hutchinson M.I."/>
            <person name="Powell A.J."/>
            <person name="Barry K."/>
            <person name="Miller A.N."/>
            <person name="Grigoriev I.V."/>
            <person name="Debuchy R."/>
            <person name="Gladieux P."/>
            <person name="Hiltunen Thoren M."/>
            <person name="Johannesson H."/>
        </authorList>
    </citation>
    <scope>NUCLEOTIDE SEQUENCE</scope>
    <source>
        <strain evidence="2">CBS 731.68</strain>
    </source>
</reference>
<feature type="compositionally biased region" description="Polar residues" evidence="1">
    <location>
        <begin position="94"/>
        <end position="108"/>
    </location>
</feature>
<dbReference type="Proteomes" id="UP001302602">
    <property type="component" value="Unassembled WGS sequence"/>
</dbReference>
<feature type="compositionally biased region" description="Polar residues" evidence="1">
    <location>
        <begin position="1"/>
        <end position="12"/>
    </location>
</feature>
<evidence type="ECO:0000313" key="3">
    <source>
        <dbReference type="Proteomes" id="UP001302602"/>
    </source>
</evidence>
<name>A0AAN6Z7G1_9PEZI</name>
<feature type="compositionally biased region" description="Basic and acidic residues" evidence="1">
    <location>
        <begin position="179"/>
        <end position="188"/>
    </location>
</feature>
<dbReference type="AlphaFoldDB" id="A0AAN6Z7G1"/>
<feature type="region of interest" description="Disordered" evidence="1">
    <location>
        <begin position="1"/>
        <end position="120"/>
    </location>
</feature>
<reference evidence="2" key="2">
    <citation type="submission" date="2023-05" db="EMBL/GenBank/DDBJ databases">
        <authorList>
            <consortium name="Lawrence Berkeley National Laboratory"/>
            <person name="Steindorff A."/>
            <person name="Hensen N."/>
            <person name="Bonometti L."/>
            <person name="Westerberg I."/>
            <person name="Brannstrom I.O."/>
            <person name="Guillou S."/>
            <person name="Cros-Aarteil S."/>
            <person name="Calhoun S."/>
            <person name="Haridas S."/>
            <person name="Kuo A."/>
            <person name="Mondo S."/>
            <person name="Pangilinan J."/>
            <person name="Riley R."/>
            <person name="Labutti K."/>
            <person name="Andreopoulos B."/>
            <person name="Lipzen A."/>
            <person name="Chen C."/>
            <person name="Yanf M."/>
            <person name="Daum C."/>
            <person name="Ng V."/>
            <person name="Clum A."/>
            <person name="Ohm R."/>
            <person name="Martin F."/>
            <person name="Silar P."/>
            <person name="Natvig D."/>
            <person name="Lalanne C."/>
            <person name="Gautier V."/>
            <person name="Ament-Velasquez S.L."/>
            <person name="Kruys A."/>
            <person name="Hutchinson M.I."/>
            <person name="Powell A.J."/>
            <person name="Barry K."/>
            <person name="Miller A.N."/>
            <person name="Grigoriev I.V."/>
            <person name="Debuchy R."/>
            <person name="Gladieux P."/>
            <person name="Thoren M.H."/>
            <person name="Johannesson H."/>
        </authorList>
    </citation>
    <scope>NUCLEOTIDE SEQUENCE</scope>
    <source>
        <strain evidence="2">CBS 731.68</strain>
    </source>
</reference>
<feature type="compositionally biased region" description="Low complexity" evidence="1">
    <location>
        <begin position="74"/>
        <end position="84"/>
    </location>
</feature>
<comment type="caution">
    <text evidence="2">The sequence shown here is derived from an EMBL/GenBank/DDBJ whole genome shotgun (WGS) entry which is preliminary data.</text>
</comment>
<sequence length="224" mass="24858">MPRLESTTTKETMLSILPTSAARPSTCQSARDGIPSSGSAERPENPKSCGRKLKLKVSRGALAKARRSKGGRSGSSWNSLNSSSEPILEKRNSRQPLTTLLQPSQRSGSGMHLDKTRSTTAKRAAQDEFLALLFTDIDHMNGKALRRLKKRFPDLEARLTEVRLLQPERPITAGNLKAEETRGVAETKRTRRRHPGRFPGRLVKWIGRARQAVTRTRRAQGGVE</sequence>
<proteinExistence type="predicted"/>
<dbReference type="EMBL" id="MU853223">
    <property type="protein sequence ID" value="KAK4128570.1"/>
    <property type="molecule type" value="Genomic_DNA"/>
</dbReference>
<dbReference type="RefSeq" id="XP_062652341.1">
    <property type="nucleotide sequence ID" value="XM_062786672.1"/>
</dbReference>